<dbReference type="EMBL" id="JAVDQH010000011">
    <property type="protein sequence ID" value="MDR6245043.1"/>
    <property type="molecule type" value="Genomic_DNA"/>
</dbReference>
<dbReference type="NCBIfam" id="NF009248">
    <property type="entry name" value="PRK12600.1"/>
    <property type="match status" value="1"/>
</dbReference>
<evidence type="ECO:0000256" key="2">
    <source>
        <dbReference type="ARBA" id="ARBA00009212"/>
    </source>
</evidence>
<organism evidence="10 11">
    <name type="scientific">Paenibacillus hunanensis</name>
    <dbReference type="NCBI Taxonomy" id="539262"/>
    <lineage>
        <taxon>Bacteria</taxon>
        <taxon>Bacillati</taxon>
        <taxon>Bacillota</taxon>
        <taxon>Bacilli</taxon>
        <taxon>Bacillales</taxon>
        <taxon>Paenibacillaceae</taxon>
        <taxon>Paenibacillus</taxon>
    </lineage>
</organism>
<feature type="transmembrane region" description="Helical" evidence="9">
    <location>
        <begin position="6"/>
        <end position="24"/>
    </location>
</feature>
<name>A0ABU1J0K7_9BACL</name>
<evidence type="ECO:0000256" key="4">
    <source>
        <dbReference type="ARBA" id="ARBA00022475"/>
    </source>
</evidence>
<dbReference type="PANTHER" id="PTHR34702">
    <property type="entry name" value="NA(+)/H(+) ANTIPORTER SUBUNIT F1"/>
    <property type="match status" value="1"/>
</dbReference>
<keyword evidence="8" id="KW-0050">Antiport</keyword>
<comment type="subcellular location">
    <subcellularLocation>
        <location evidence="1 8">Cell membrane</location>
        <topology evidence="1 8">Multi-pass membrane protein</topology>
    </subcellularLocation>
</comment>
<reference evidence="10 11" key="1">
    <citation type="submission" date="2023-07" db="EMBL/GenBank/DDBJ databases">
        <title>Genomic Encyclopedia of Type Strains, Phase IV (KMG-IV): sequencing the most valuable type-strain genomes for metagenomic binning, comparative biology and taxonomic classification.</title>
        <authorList>
            <person name="Goeker M."/>
        </authorList>
    </citation>
    <scope>NUCLEOTIDE SEQUENCE [LARGE SCALE GENOMIC DNA]</scope>
    <source>
        <strain evidence="10 11">DSM 22170</strain>
    </source>
</reference>
<keyword evidence="4 8" id="KW-1003">Cell membrane</keyword>
<evidence type="ECO:0000313" key="11">
    <source>
        <dbReference type="Proteomes" id="UP001185028"/>
    </source>
</evidence>
<evidence type="ECO:0000256" key="1">
    <source>
        <dbReference type="ARBA" id="ARBA00004651"/>
    </source>
</evidence>
<feature type="transmembrane region" description="Helical" evidence="9">
    <location>
        <begin position="36"/>
        <end position="55"/>
    </location>
</feature>
<keyword evidence="7 8" id="KW-0472">Membrane</keyword>
<keyword evidence="5 9" id="KW-0812">Transmembrane</keyword>
<comment type="caution">
    <text evidence="10">The sequence shown here is derived from an EMBL/GenBank/DDBJ whole genome shotgun (WGS) entry which is preliminary data.</text>
</comment>
<evidence type="ECO:0000256" key="6">
    <source>
        <dbReference type="ARBA" id="ARBA00022989"/>
    </source>
</evidence>
<proteinExistence type="inferred from homology"/>
<comment type="similarity">
    <text evidence="2 8">Belongs to the CPA3 antiporters (TC 2.A.63) subunit F family.</text>
</comment>
<evidence type="ECO:0000256" key="8">
    <source>
        <dbReference type="PIRNR" id="PIRNR028784"/>
    </source>
</evidence>
<sequence length="109" mass="11884">MSILHMAMTITLVLLSLAIAGCMYRVLKGPSMTDRITALDTIGVNLIAMIAVLSMMLDTQAFLEVMLLVAILAFIGTVAFAKYIERGVVIEHEYESGDDGDDGDRTDDR</sequence>
<evidence type="ECO:0000256" key="3">
    <source>
        <dbReference type="ARBA" id="ARBA00022448"/>
    </source>
</evidence>
<dbReference type="Proteomes" id="UP001185028">
    <property type="component" value="Unassembled WGS sequence"/>
</dbReference>
<keyword evidence="3 8" id="KW-0813">Transport</keyword>
<evidence type="ECO:0000256" key="5">
    <source>
        <dbReference type="ARBA" id="ARBA00022692"/>
    </source>
</evidence>
<protein>
    <submittedName>
        <fullName evidence="10">Multicomponent Na+:H+ antiporter subunit F</fullName>
    </submittedName>
</protein>
<keyword evidence="8" id="KW-0406">Ion transport</keyword>
<dbReference type="Pfam" id="PF04066">
    <property type="entry name" value="MrpF_PhaF"/>
    <property type="match status" value="1"/>
</dbReference>
<keyword evidence="11" id="KW-1185">Reference proteome</keyword>
<keyword evidence="6 9" id="KW-1133">Transmembrane helix</keyword>
<gene>
    <name evidence="10" type="ORF">JOC58_002941</name>
</gene>
<accession>A0ABU1J0K7</accession>
<feature type="transmembrane region" description="Helical" evidence="9">
    <location>
        <begin position="61"/>
        <end position="81"/>
    </location>
</feature>
<dbReference type="PANTHER" id="PTHR34702:SF1">
    <property type="entry name" value="NA(+)_H(+) ANTIPORTER SUBUNIT F"/>
    <property type="match status" value="1"/>
</dbReference>
<dbReference type="RefSeq" id="WP_229685537.1">
    <property type="nucleotide sequence ID" value="NZ_BMMB01000001.1"/>
</dbReference>
<dbReference type="PIRSF" id="PIRSF028784">
    <property type="entry name" value="MrpF"/>
    <property type="match status" value="1"/>
</dbReference>
<evidence type="ECO:0000256" key="9">
    <source>
        <dbReference type="SAM" id="Phobius"/>
    </source>
</evidence>
<evidence type="ECO:0000313" key="10">
    <source>
        <dbReference type="EMBL" id="MDR6245043.1"/>
    </source>
</evidence>
<evidence type="ECO:0000256" key="7">
    <source>
        <dbReference type="ARBA" id="ARBA00023136"/>
    </source>
</evidence>
<dbReference type="InterPro" id="IPR007208">
    <property type="entry name" value="MrpF/PhaF-like"/>
</dbReference>